<accession>A0A2T3MXH2</accession>
<organism evidence="3 4">
    <name type="scientific">Photobacterium lipolyticum</name>
    <dbReference type="NCBI Taxonomy" id="266810"/>
    <lineage>
        <taxon>Bacteria</taxon>
        <taxon>Pseudomonadati</taxon>
        <taxon>Pseudomonadota</taxon>
        <taxon>Gammaproteobacteria</taxon>
        <taxon>Vibrionales</taxon>
        <taxon>Vibrionaceae</taxon>
        <taxon>Photobacterium</taxon>
    </lineage>
</organism>
<dbReference type="InterPro" id="IPR025218">
    <property type="entry name" value="DUF4426"/>
</dbReference>
<dbReference type="OrthoDB" id="8563353at2"/>
<reference evidence="3 4" key="1">
    <citation type="submission" date="2018-03" db="EMBL/GenBank/DDBJ databases">
        <title>Whole genome sequencing of Histamine producing bacteria.</title>
        <authorList>
            <person name="Butler K."/>
        </authorList>
    </citation>
    <scope>NUCLEOTIDE SEQUENCE [LARGE SCALE GENOMIC DNA]</scope>
    <source>
        <strain evidence="3 4">DSM 16190</strain>
    </source>
</reference>
<keyword evidence="1" id="KW-0732">Signal</keyword>
<feature type="chain" id="PRO_5015413021" evidence="1">
    <location>
        <begin position="21"/>
        <end position="142"/>
    </location>
</feature>
<feature type="signal peptide" evidence="1">
    <location>
        <begin position="1"/>
        <end position="20"/>
    </location>
</feature>
<feature type="domain" description="DUF4426" evidence="2">
    <location>
        <begin position="25"/>
        <end position="142"/>
    </location>
</feature>
<sequence>MIRILCLLSAILFTALPAQAEQLINVGDLEIHYSSFPSTFLTPDVANTYRIKRSRYSAVVNVAVLDKSQEGKPAVRAAVSGTARNLLGTEKKLSFREIREGDAIYYIAELSHSNEERFKFIIDVTQNGTKGQINFDQTFFVD</sequence>
<dbReference type="RefSeq" id="WP_107283741.1">
    <property type="nucleotide sequence ID" value="NZ_PYMC01000008.1"/>
</dbReference>
<proteinExistence type="predicted"/>
<dbReference type="Proteomes" id="UP000240904">
    <property type="component" value="Unassembled WGS sequence"/>
</dbReference>
<protein>
    <submittedName>
        <fullName evidence="3">DUF4426 domain-containing protein</fullName>
    </submittedName>
</protein>
<comment type="caution">
    <text evidence="3">The sequence shown here is derived from an EMBL/GenBank/DDBJ whole genome shotgun (WGS) entry which is preliminary data.</text>
</comment>
<evidence type="ECO:0000313" key="4">
    <source>
        <dbReference type="Proteomes" id="UP000240904"/>
    </source>
</evidence>
<evidence type="ECO:0000313" key="3">
    <source>
        <dbReference type="EMBL" id="PSW04662.1"/>
    </source>
</evidence>
<keyword evidence="4" id="KW-1185">Reference proteome</keyword>
<dbReference type="Pfam" id="PF14467">
    <property type="entry name" value="DUF4426"/>
    <property type="match status" value="1"/>
</dbReference>
<dbReference type="Gene3D" id="2.60.40.3340">
    <property type="entry name" value="Domain of unknown function DUF4426"/>
    <property type="match status" value="1"/>
</dbReference>
<dbReference type="EMBL" id="PYMC01000008">
    <property type="protein sequence ID" value="PSW04662.1"/>
    <property type="molecule type" value="Genomic_DNA"/>
</dbReference>
<gene>
    <name evidence="3" type="ORF">C9I89_12840</name>
</gene>
<dbReference type="AlphaFoldDB" id="A0A2T3MXH2"/>
<evidence type="ECO:0000259" key="2">
    <source>
        <dbReference type="Pfam" id="PF14467"/>
    </source>
</evidence>
<evidence type="ECO:0000256" key="1">
    <source>
        <dbReference type="SAM" id="SignalP"/>
    </source>
</evidence>
<name>A0A2T3MXH2_9GAMM</name>